<dbReference type="EMBL" id="LEPB01000004">
    <property type="protein sequence ID" value="RCA11656.1"/>
    <property type="molecule type" value="Genomic_DNA"/>
</dbReference>
<evidence type="ECO:0000313" key="1">
    <source>
        <dbReference type="EMBL" id="RCA11656.1"/>
    </source>
</evidence>
<dbReference type="AlphaFoldDB" id="A0A367CGM7"/>
<evidence type="ECO:0000313" key="2">
    <source>
        <dbReference type="Proteomes" id="UP000252797"/>
    </source>
</evidence>
<organism evidence="1 2">
    <name type="scientific">Enterococcus durans</name>
    <dbReference type="NCBI Taxonomy" id="53345"/>
    <lineage>
        <taxon>Bacteria</taxon>
        <taxon>Bacillati</taxon>
        <taxon>Bacillota</taxon>
        <taxon>Bacilli</taxon>
        <taxon>Lactobacillales</taxon>
        <taxon>Enterococcaceae</taxon>
        <taxon>Enterococcus</taxon>
    </lineage>
</organism>
<name>A0A367CGM7_9ENTE</name>
<protein>
    <submittedName>
        <fullName evidence="1">Uncharacterized protein</fullName>
    </submittedName>
</protein>
<gene>
    <name evidence="1" type="ORF">EA71_02421</name>
</gene>
<reference evidence="1 2" key="1">
    <citation type="submission" date="2015-06" db="EMBL/GenBank/DDBJ databases">
        <title>The Genome Sequence of Enterococcus durans 4EA1.</title>
        <authorList>
            <consortium name="The Broad Institute Genomics Platform"/>
            <consortium name="The Broad Institute Genome Sequencing Center for Infectious Disease"/>
            <person name="Earl A.M."/>
            <person name="Van Tyne D."/>
            <person name="Lebreton F."/>
            <person name="Saavedra J.T."/>
            <person name="Gilmore M.S."/>
            <person name="Manson Mcguire A."/>
            <person name="Clock S."/>
            <person name="Crupain M."/>
            <person name="Rangan U."/>
            <person name="Young S."/>
            <person name="Abouelleil A."/>
            <person name="Cao P."/>
            <person name="Chapman S.B."/>
            <person name="Griggs A."/>
            <person name="Priest M."/>
            <person name="Shea T."/>
            <person name="Wortman J."/>
            <person name="Nusbaum C."/>
            <person name="Birren B."/>
        </authorList>
    </citation>
    <scope>NUCLEOTIDE SEQUENCE [LARGE SCALE GENOMIC DNA]</scope>
    <source>
        <strain evidence="1 2">4EA1</strain>
    </source>
</reference>
<accession>A0A367CGM7</accession>
<comment type="caution">
    <text evidence="1">The sequence shown here is derived from an EMBL/GenBank/DDBJ whole genome shotgun (WGS) entry which is preliminary data.</text>
</comment>
<dbReference type="Proteomes" id="UP000252797">
    <property type="component" value="Unassembled WGS sequence"/>
</dbReference>
<dbReference type="KEGG" id="edu:LIU_12490"/>
<proteinExistence type="predicted"/>
<sequence>MFSLKSKTYTKISLTLSTITILFTSFYFIPFMKENPLFLALTMAGCWMSGSANLIISTKIEPQWLKRSSIFLNLFCVLGSNWFLYLSN</sequence>